<organism evidence="1 2">
    <name type="scientific">Paracidovorax citrulli (strain AAC00-1)</name>
    <name type="common">Acidovorax citrulli</name>
    <dbReference type="NCBI Taxonomy" id="397945"/>
    <lineage>
        <taxon>Bacteria</taxon>
        <taxon>Pseudomonadati</taxon>
        <taxon>Pseudomonadota</taxon>
        <taxon>Betaproteobacteria</taxon>
        <taxon>Burkholderiales</taxon>
        <taxon>Comamonadaceae</taxon>
        <taxon>Paracidovorax</taxon>
    </lineage>
</organism>
<dbReference type="HOGENOM" id="CLU_117975_0_0_4"/>
<accession>A1TMU6</accession>
<dbReference type="Proteomes" id="UP000002596">
    <property type="component" value="Chromosome"/>
</dbReference>
<reference evidence="1 2" key="1">
    <citation type="submission" date="2006-12" db="EMBL/GenBank/DDBJ databases">
        <title>Complete sequence of Acidovorax avenae subsp. citrulli AAC00-1.</title>
        <authorList>
            <consortium name="US DOE Joint Genome Institute"/>
            <person name="Copeland A."/>
            <person name="Lucas S."/>
            <person name="Lapidus A."/>
            <person name="Barry K."/>
            <person name="Detter J.C."/>
            <person name="Glavina del Rio T."/>
            <person name="Dalin E."/>
            <person name="Tice H."/>
            <person name="Pitluck S."/>
            <person name="Kiss H."/>
            <person name="Brettin T."/>
            <person name="Bruce D."/>
            <person name="Han C."/>
            <person name="Tapia R."/>
            <person name="Gilna P."/>
            <person name="Schmutz J."/>
            <person name="Larimer F."/>
            <person name="Land M."/>
            <person name="Hauser L."/>
            <person name="Kyrpides N."/>
            <person name="Kim E."/>
            <person name="Stahl D."/>
            <person name="Richardson P."/>
        </authorList>
    </citation>
    <scope>NUCLEOTIDE SEQUENCE [LARGE SCALE GENOMIC DNA]</scope>
    <source>
        <strain evidence="1 2">AAC00-1</strain>
    </source>
</reference>
<evidence type="ECO:0000313" key="2">
    <source>
        <dbReference type="Proteomes" id="UP000002596"/>
    </source>
</evidence>
<dbReference type="eggNOG" id="ENOG5033XVR">
    <property type="taxonomic scope" value="Bacteria"/>
</dbReference>
<protein>
    <recommendedName>
        <fullName evidence="3">Transcriptional regulator</fullName>
    </recommendedName>
</protein>
<dbReference type="KEGG" id="aav:Aave_1697"/>
<evidence type="ECO:0000313" key="1">
    <source>
        <dbReference type="EMBL" id="ABM32284.1"/>
    </source>
</evidence>
<dbReference type="AlphaFoldDB" id="A1TMU6"/>
<proteinExistence type="predicted"/>
<gene>
    <name evidence="1" type="ordered locus">Aave_1697</name>
</gene>
<evidence type="ECO:0008006" key="3">
    <source>
        <dbReference type="Google" id="ProtNLM"/>
    </source>
</evidence>
<sequence length="169" mass="18554">MEMDKPKTEAPQGKPLTSTQRVFDAVRDLRGLDQQASRDTVASLTGLKLGIVDDRLRALVDDGKLKRLTRGYYELVETFPPPRAIFCGILPDGMVKLEIGEQVLDLSPTEARTAARALGGFAEDARVIENGRQHLFLATELAARVGKLERALKAALASKPELQQHLLPI</sequence>
<dbReference type="OrthoDB" id="6686991at2"/>
<dbReference type="EMBL" id="CP000512">
    <property type="protein sequence ID" value="ABM32284.1"/>
    <property type="molecule type" value="Genomic_DNA"/>
</dbReference>
<dbReference type="STRING" id="397945.Aave_1697"/>
<name>A1TMU6_PARC0</name>